<dbReference type="InterPro" id="IPR002575">
    <property type="entry name" value="Aminoglycoside_PTrfase"/>
</dbReference>
<name>B8GLR0_THISH</name>
<evidence type="ECO:0000259" key="2">
    <source>
        <dbReference type="Pfam" id="PF01636"/>
    </source>
</evidence>
<dbReference type="HOGENOM" id="CLU_021467_2_0_6"/>
<gene>
    <name evidence="3" type="ordered locus">Tgr7_0566</name>
</gene>
<dbReference type="Gene3D" id="3.30.200.20">
    <property type="entry name" value="Phosphorylase Kinase, domain 1"/>
    <property type="match status" value="1"/>
</dbReference>
<dbReference type="Pfam" id="PF01636">
    <property type="entry name" value="APH"/>
    <property type="match status" value="1"/>
</dbReference>
<sequence>MLHNFGSPVSSQALTHPMTDTTDTDPRRDALNAWLSGVLGPGVRATRPLSADASFRRYFRVGDGRHSWIVMDAPPEREHPAAFVHIAGCLEQLGLSVPRVLGADTGAGFLLLEDLGDRTFTRALSAGDDEAALYSLATDTLAALHTRWWADHTLEPPPVYGEEELLRETRLLIEWYWPEVFGTACPEDVSRAFEDAWRVVLPAATRTLLPVLVLRDFHVDNLMVLKGREGVAACGLLDFQDALLGSPAYDLVSLLRDARRDVPAELACRMLDRYLSAHPELDRAEFESAYWVLGAQRTTKIIGIFTRLWRRDAKPVYLRHLPRLWRLLEEELAQPALAPVRAWFEQYLPAAQRRELRG</sequence>
<feature type="domain" description="Aminoglycoside phosphotransferase" evidence="2">
    <location>
        <begin position="47"/>
        <end position="281"/>
    </location>
</feature>
<keyword evidence="4" id="KW-1185">Reference proteome</keyword>
<dbReference type="eggNOG" id="COG3178">
    <property type="taxonomic scope" value="Bacteria"/>
</dbReference>
<organism evidence="3 4">
    <name type="scientific">Thioalkalivibrio sulfidiphilus (strain HL-EbGR7)</name>
    <dbReference type="NCBI Taxonomy" id="396588"/>
    <lineage>
        <taxon>Bacteria</taxon>
        <taxon>Pseudomonadati</taxon>
        <taxon>Pseudomonadota</taxon>
        <taxon>Gammaproteobacteria</taxon>
        <taxon>Chromatiales</taxon>
        <taxon>Ectothiorhodospiraceae</taxon>
        <taxon>Thioalkalivibrio</taxon>
    </lineage>
</organism>
<proteinExistence type="predicted"/>
<dbReference type="OrthoDB" id="9809275at2"/>
<evidence type="ECO:0000256" key="1">
    <source>
        <dbReference type="SAM" id="MobiDB-lite"/>
    </source>
</evidence>
<dbReference type="GO" id="GO:0016740">
    <property type="term" value="F:transferase activity"/>
    <property type="evidence" value="ECO:0007669"/>
    <property type="project" value="UniProtKB-KW"/>
</dbReference>
<dbReference type="InterPro" id="IPR011009">
    <property type="entry name" value="Kinase-like_dom_sf"/>
</dbReference>
<reference evidence="3 4" key="1">
    <citation type="journal article" date="2011" name="Stand. Genomic Sci.">
        <title>Complete genome sequence of 'Thioalkalivibrio sulfidophilus' HL-EbGr7.</title>
        <authorList>
            <person name="Muyzer G."/>
            <person name="Sorokin D.Y."/>
            <person name="Mavromatis K."/>
            <person name="Lapidus A."/>
            <person name="Clum A."/>
            <person name="Ivanova N."/>
            <person name="Pati A."/>
            <person name="d'Haeseleer P."/>
            <person name="Woyke T."/>
            <person name="Kyrpides N.C."/>
        </authorList>
    </citation>
    <scope>NUCLEOTIDE SEQUENCE [LARGE SCALE GENOMIC DNA]</scope>
    <source>
        <strain evidence="3 4">HL-EbGR7</strain>
    </source>
</reference>
<dbReference type="SUPFAM" id="SSF56112">
    <property type="entry name" value="Protein kinase-like (PK-like)"/>
    <property type="match status" value="1"/>
</dbReference>
<dbReference type="KEGG" id="tgr:Tgr7_0566"/>
<keyword evidence="3" id="KW-0808">Transferase</keyword>
<dbReference type="EMBL" id="CP001339">
    <property type="protein sequence ID" value="ACL71663.1"/>
    <property type="molecule type" value="Genomic_DNA"/>
</dbReference>
<dbReference type="AlphaFoldDB" id="B8GLR0"/>
<accession>B8GLR0</accession>
<dbReference type="Proteomes" id="UP000002383">
    <property type="component" value="Chromosome"/>
</dbReference>
<protein>
    <submittedName>
        <fullName evidence="3">Aminoglycoside phosphotransferase</fullName>
    </submittedName>
</protein>
<dbReference type="Gene3D" id="3.90.1200.10">
    <property type="match status" value="1"/>
</dbReference>
<evidence type="ECO:0000313" key="4">
    <source>
        <dbReference type="Proteomes" id="UP000002383"/>
    </source>
</evidence>
<evidence type="ECO:0000313" key="3">
    <source>
        <dbReference type="EMBL" id="ACL71663.1"/>
    </source>
</evidence>
<feature type="region of interest" description="Disordered" evidence="1">
    <location>
        <begin position="1"/>
        <end position="27"/>
    </location>
</feature>
<dbReference type="STRING" id="396588.Tgr7_0566"/>